<evidence type="ECO:0000313" key="2">
    <source>
        <dbReference type="Proteomes" id="UP000032679"/>
    </source>
</evidence>
<proteinExistence type="predicted"/>
<dbReference type="Proteomes" id="UP000032679">
    <property type="component" value="Unassembled WGS sequence"/>
</dbReference>
<gene>
    <name evidence="1" type="ORF">Tasa_028_026</name>
</gene>
<dbReference type="EMBL" id="BALE01000028">
    <property type="protein sequence ID" value="GAN54659.1"/>
    <property type="molecule type" value="Genomic_DNA"/>
</dbReference>
<protein>
    <submittedName>
        <fullName evidence="1">Uncharacterized protein</fullName>
    </submittedName>
</protein>
<dbReference type="STRING" id="1231623.Tasa_028_026"/>
<organism evidence="1 2">
    <name type="scientific">Tanticharoenia sakaeratensis NBRC 103193</name>
    <dbReference type="NCBI Taxonomy" id="1231623"/>
    <lineage>
        <taxon>Bacteria</taxon>
        <taxon>Pseudomonadati</taxon>
        <taxon>Pseudomonadota</taxon>
        <taxon>Alphaproteobacteria</taxon>
        <taxon>Acetobacterales</taxon>
        <taxon>Acetobacteraceae</taxon>
        <taxon>Tanticharoenia</taxon>
    </lineage>
</organism>
<dbReference type="AlphaFoldDB" id="A0A0D6MLU5"/>
<name>A0A0D6MLU5_9PROT</name>
<evidence type="ECO:0000313" key="1">
    <source>
        <dbReference type="EMBL" id="GAN54659.1"/>
    </source>
</evidence>
<comment type="caution">
    <text evidence="1">The sequence shown here is derived from an EMBL/GenBank/DDBJ whole genome shotgun (WGS) entry which is preliminary data.</text>
</comment>
<reference evidence="1 2" key="1">
    <citation type="submission" date="2012-10" db="EMBL/GenBank/DDBJ databases">
        <title>Genome sequencing of Tanticharoenia sakaeratensis NBRC 103193.</title>
        <authorList>
            <person name="Azuma Y."/>
            <person name="Hadano H."/>
            <person name="Hirakawa H."/>
            <person name="Matsushita K."/>
        </authorList>
    </citation>
    <scope>NUCLEOTIDE SEQUENCE [LARGE SCALE GENOMIC DNA]</scope>
    <source>
        <strain evidence="1 2">NBRC 103193</strain>
    </source>
</reference>
<sequence>MGTVTKEICDTAFIVGVAAQAGRTRLTATSANSTRQIEKISLRGAWAESRISWHPVVRTP</sequence>
<keyword evidence="2" id="KW-1185">Reference proteome</keyword>
<accession>A0A0D6MLU5</accession>